<keyword evidence="2" id="KW-1185">Reference proteome</keyword>
<evidence type="ECO:0000313" key="1">
    <source>
        <dbReference type="EMBL" id="RFS24736.1"/>
    </source>
</evidence>
<protein>
    <submittedName>
        <fullName evidence="1">Uncharacterized protein</fullName>
    </submittedName>
</protein>
<comment type="caution">
    <text evidence="1">The sequence shown here is derived from an EMBL/GenBank/DDBJ whole genome shotgun (WGS) entry which is preliminary data.</text>
</comment>
<dbReference type="AlphaFoldDB" id="A0A3E1YDX7"/>
<evidence type="ECO:0000313" key="2">
    <source>
        <dbReference type="Proteomes" id="UP000260644"/>
    </source>
</evidence>
<dbReference type="EMBL" id="QPMM01000002">
    <property type="protein sequence ID" value="RFS24736.1"/>
    <property type="molecule type" value="Genomic_DNA"/>
</dbReference>
<accession>A0A3E1YDX7</accession>
<gene>
    <name evidence="1" type="ORF">DVR12_05940</name>
</gene>
<proteinExistence type="predicted"/>
<sequence length="64" mass="7079">MLLSKGSCFYNLGLLVVFKTFATVGRAGASPAPTGITSNYSYNIVELFLYRIEIKLPDENMVLM</sequence>
<dbReference type="Proteomes" id="UP000260644">
    <property type="component" value="Unassembled WGS sequence"/>
</dbReference>
<reference evidence="1 2" key="1">
    <citation type="submission" date="2018-07" db="EMBL/GenBank/DDBJ databases">
        <title>Chitinophaga K2CV101002-2 sp. nov., isolated from a monsoon evergreen broad-leaved forest soil.</title>
        <authorList>
            <person name="Lv Y."/>
        </authorList>
    </citation>
    <scope>NUCLEOTIDE SEQUENCE [LARGE SCALE GENOMIC DNA]</scope>
    <source>
        <strain evidence="1 2">GDMCC 1.1288</strain>
    </source>
</reference>
<organism evidence="1 2">
    <name type="scientific">Chitinophaga silvatica</name>
    <dbReference type="NCBI Taxonomy" id="2282649"/>
    <lineage>
        <taxon>Bacteria</taxon>
        <taxon>Pseudomonadati</taxon>
        <taxon>Bacteroidota</taxon>
        <taxon>Chitinophagia</taxon>
        <taxon>Chitinophagales</taxon>
        <taxon>Chitinophagaceae</taxon>
        <taxon>Chitinophaga</taxon>
    </lineage>
</organism>
<name>A0A3E1YDX7_9BACT</name>